<feature type="transmembrane region" description="Helical" evidence="1">
    <location>
        <begin position="52"/>
        <end position="72"/>
    </location>
</feature>
<keyword evidence="1" id="KW-0472">Membrane</keyword>
<feature type="transmembrane region" description="Helical" evidence="1">
    <location>
        <begin position="15"/>
        <end position="40"/>
    </location>
</feature>
<dbReference type="EMBL" id="MU155326">
    <property type="protein sequence ID" value="KAF9475590.1"/>
    <property type="molecule type" value="Genomic_DNA"/>
</dbReference>
<evidence type="ECO:0000313" key="3">
    <source>
        <dbReference type="Proteomes" id="UP000807469"/>
    </source>
</evidence>
<name>A0A9P5YVT0_9AGAR</name>
<evidence type="ECO:0000256" key="1">
    <source>
        <dbReference type="SAM" id="Phobius"/>
    </source>
</evidence>
<dbReference type="AlphaFoldDB" id="A0A9P5YVT0"/>
<proteinExistence type="predicted"/>
<keyword evidence="1" id="KW-1133">Transmembrane helix</keyword>
<reference evidence="2" key="1">
    <citation type="submission" date="2020-11" db="EMBL/GenBank/DDBJ databases">
        <authorList>
            <consortium name="DOE Joint Genome Institute"/>
            <person name="Ahrendt S."/>
            <person name="Riley R."/>
            <person name="Andreopoulos W."/>
            <person name="Labutti K."/>
            <person name="Pangilinan J."/>
            <person name="Ruiz-Duenas F.J."/>
            <person name="Barrasa J.M."/>
            <person name="Sanchez-Garcia M."/>
            <person name="Camarero S."/>
            <person name="Miyauchi S."/>
            <person name="Serrano A."/>
            <person name="Linde D."/>
            <person name="Babiker R."/>
            <person name="Drula E."/>
            <person name="Ayuso-Fernandez I."/>
            <person name="Pacheco R."/>
            <person name="Padilla G."/>
            <person name="Ferreira P."/>
            <person name="Barriuso J."/>
            <person name="Kellner H."/>
            <person name="Castanera R."/>
            <person name="Alfaro M."/>
            <person name="Ramirez L."/>
            <person name="Pisabarro A.G."/>
            <person name="Kuo A."/>
            <person name="Tritt A."/>
            <person name="Lipzen A."/>
            <person name="He G."/>
            <person name="Yan M."/>
            <person name="Ng V."/>
            <person name="Cullen D."/>
            <person name="Martin F."/>
            <person name="Rosso M.-N."/>
            <person name="Henrissat B."/>
            <person name="Hibbett D."/>
            <person name="Martinez A.T."/>
            <person name="Grigoriev I.V."/>
        </authorList>
    </citation>
    <scope>NUCLEOTIDE SEQUENCE</scope>
    <source>
        <strain evidence="2">CIRM-BRFM 674</strain>
    </source>
</reference>
<dbReference type="Proteomes" id="UP000807469">
    <property type="component" value="Unassembled WGS sequence"/>
</dbReference>
<protein>
    <submittedName>
        <fullName evidence="2">Uncharacterized protein</fullName>
    </submittedName>
</protein>
<keyword evidence="3" id="KW-1185">Reference proteome</keyword>
<gene>
    <name evidence="2" type="ORF">BDN70DRAFT_898039</name>
</gene>
<keyword evidence="1" id="KW-0812">Transmembrane</keyword>
<dbReference type="OrthoDB" id="3267806at2759"/>
<comment type="caution">
    <text evidence="2">The sequence shown here is derived from an EMBL/GenBank/DDBJ whole genome shotgun (WGS) entry which is preliminary data.</text>
</comment>
<organism evidence="2 3">
    <name type="scientific">Pholiota conissans</name>
    <dbReference type="NCBI Taxonomy" id="109636"/>
    <lineage>
        <taxon>Eukaryota</taxon>
        <taxon>Fungi</taxon>
        <taxon>Dikarya</taxon>
        <taxon>Basidiomycota</taxon>
        <taxon>Agaricomycotina</taxon>
        <taxon>Agaricomycetes</taxon>
        <taxon>Agaricomycetidae</taxon>
        <taxon>Agaricales</taxon>
        <taxon>Agaricineae</taxon>
        <taxon>Strophariaceae</taxon>
        <taxon>Pholiota</taxon>
    </lineage>
</organism>
<accession>A0A9P5YVT0</accession>
<evidence type="ECO:0000313" key="2">
    <source>
        <dbReference type="EMBL" id="KAF9475590.1"/>
    </source>
</evidence>
<feature type="transmembrane region" description="Helical" evidence="1">
    <location>
        <begin position="114"/>
        <end position="134"/>
    </location>
</feature>
<sequence length="164" mass="18149">MECAADPYLLHLIRYMIYSIILSTIAWCGAFVLAAHAFLAKFKESDTYSPKMRLILLCYVVVMFGISTTSLIQDIFYTIGLSLGSNSKIFQTVTLLPDGAQIANCQFDEYGGRVIPPTITLSLALFGADSLMVWRCWVLCQGTCRTIRISINCLLTLSLIISVG</sequence>